<protein>
    <recommendedName>
        <fullName evidence="9">Cytochrome P450</fullName>
    </recommendedName>
</protein>
<keyword evidence="5" id="KW-0503">Monooxygenase</keyword>
<feature type="transmembrane region" description="Helical" evidence="6">
    <location>
        <begin position="6"/>
        <end position="26"/>
    </location>
</feature>
<dbReference type="GO" id="GO:0004497">
    <property type="term" value="F:monooxygenase activity"/>
    <property type="evidence" value="ECO:0007669"/>
    <property type="project" value="UniProtKB-KW"/>
</dbReference>
<dbReference type="Proteomes" id="UP001154282">
    <property type="component" value="Unassembled WGS sequence"/>
</dbReference>
<dbReference type="PROSITE" id="PS00086">
    <property type="entry name" value="CYTOCHROME_P450"/>
    <property type="match status" value="1"/>
</dbReference>
<dbReference type="PANTHER" id="PTHR47955:SF12">
    <property type="entry name" value="(RAPE) HYPOTHETICAL PROTEIN"/>
    <property type="match status" value="1"/>
</dbReference>
<evidence type="ECO:0000256" key="5">
    <source>
        <dbReference type="RuleBase" id="RU000461"/>
    </source>
</evidence>
<dbReference type="PANTHER" id="PTHR47955">
    <property type="entry name" value="CYTOCHROME P450 FAMILY 71 PROTEIN"/>
    <property type="match status" value="1"/>
</dbReference>
<dbReference type="SUPFAM" id="SSF48264">
    <property type="entry name" value="Cytochrome P450"/>
    <property type="match status" value="1"/>
</dbReference>
<keyword evidence="6" id="KW-1133">Transmembrane helix</keyword>
<dbReference type="AlphaFoldDB" id="A0AAV0JV27"/>
<dbReference type="Gene3D" id="1.10.630.10">
    <property type="entry name" value="Cytochrome P450"/>
    <property type="match status" value="1"/>
</dbReference>
<comment type="caution">
    <text evidence="7">The sequence shown here is derived from an EMBL/GenBank/DDBJ whole genome shotgun (WGS) entry which is preliminary data.</text>
</comment>
<dbReference type="InterPro" id="IPR002401">
    <property type="entry name" value="Cyt_P450_E_grp-I"/>
</dbReference>
<evidence type="ECO:0000256" key="2">
    <source>
        <dbReference type="ARBA" id="ARBA00022723"/>
    </source>
</evidence>
<comment type="similarity">
    <text evidence="1 5">Belongs to the cytochrome P450 family.</text>
</comment>
<evidence type="ECO:0000256" key="6">
    <source>
        <dbReference type="SAM" id="Phobius"/>
    </source>
</evidence>
<name>A0AAV0JV27_9ROSI</name>
<dbReference type="Pfam" id="PF00067">
    <property type="entry name" value="p450"/>
    <property type="match status" value="1"/>
</dbReference>
<evidence type="ECO:0000256" key="3">
    <source>
        <dbReference type="ARBA" id="ARBA00023004"/>
    </source>
</evidence>
<feature type="binding site" description="axial binding residue" evidence="4">
    <location>
        <position position="459"/>
    </location>
    <ligand>
        <name>heme</name>
        <dbReference type="ChEBI" id="CHEBI:30413"/>
    </ligand>
    <ligandPart>
        <name>Fe</name>
        <dbReference type="ChEBI" id="CHEBI:18248"/>
    </ligandPart>
</feature>
<sequence>MAESAQHIIIIIATTVVSLIFLRLFIAAKRKHVRKTTPDLRLPPSPPSLPLIGHIHHLASIQPMFKTFHALQRKYGPLLYLRLGSYPVVLVSSPPLADEIFREHDVSFAGKPESPLADRLLFGDSGFVTAPYGEYWRFMKKMCVTELFSTRQLERSRSVRREELARFLRRLAMKSQATAAVDLRDELLTLGNNIICRMAMSMKCSEEDNEAKRYRTLVNATRDLTLKMLLTSMLGPFKKLGRFMLRKQATEVPARFDELLEGILKKHEERSGGGADDETNCDDLMDILLRVSKDPNAEVNVTRKNIKAFFLDLFLAGTGTTTDATVWVMAELINHPEVFKRVRKEIHDLIGSNNNGRLVEETDVPNLPYLQAVVKEAMRLHPPVVVVPRACRETCNVGGFDIPKGTAVAINVYSIMRDPAVWVNPDDYSPERFLKSSDDSGRRSHHGGFIPFGGGRRMCVGSAMALSVIHCAVAAMVHFFDWKLENGEESVNMETTLGFNMTLAKPLVCLPQLVCADSVFRSVEVSSR</sequence>
<keyword evidence="6" id="KW-0812">Transmembrane</keyword>
<gene>
    <name evidence="7" type="ORF">LITE_LOCUS15886</name>
</gene>
<keyword evidence="6" id="KW-0472">Membrane</keyword>
<proteinExistence type="inferred from homology"/>
<keyword evidence="2 4" id="KW-0479">Metal-binding</keyword>
<dbReference type="PRINTS" id="PR00463">
    <property type="entry name" value="EP450I"/>
</dbReference>
<evidence type="ECO:0008006" key="9">
    <source>
        <dbReference type="Google" id="ProtNLM"/>
    </source>
</evidence>
<evidence type="ECO:0000256" key="1">
    <source>
        <dbReference type="ARBA" id="ARBA00010617"/>
    </source>
</evidence>
<keyword evidence="4 5" id="KW-0349">Heme</keyword>
<organism evidence="7 8">
    <name type="scientific">Linum tenue</name>
    <dbReference type="NCBI Taxonomy" id="586396"/>
    <lineage>
        <taxon>Eukaryota</taxon>
        <taxon>Viridiplantae</taxon>
        <taxon>Streptophyta</taxon>
        <taxon>Embryophyta</taxon>
        <taxon>Tracheophyta</taxon>
        <taxon>Spermatophyta</taxon>
        <taxon>Magnoliopsida</taxon>
        <taxon>eudicotyledons</taxon>
        <taxon>Gunneridae</taxon>
        <taxon>Pentapetalae</taxon>
        <taxon>rosids</taxon>
        <taxon>fabids</taxon>
        <taxon>Malpighiales</taxon>
        <taxon>Linaceae</taxon>
        <taxon>Linum</taxon>
    </lineage>
</organism>
<dbReference type="PRINTS" id="PR00385">
    <property type="entry name" value="P450"/>
</dbReference>
<evidence type="ECO:0000313" key="8">
    <source>
        <dbReference type="Proteomes" id="UP001154282"/>
    </source>
</evidence>
<dbReference type="GO" id="GO:0020037">
    <property type="term" value="F:heme binding"/>
    <property type="evidence" value="ECO:0007669"/>
    <property type="project" value="InterPro"/>
</dbReference>
<dbReference type="GO" id="GO:0005506">
    <property type="term" value="F:iron ion binding"/>
    <property type="evidence" value="ECO:0007669"/>
    <property type="project" value="InterPro"/>
</dbReference>
<dbReference type="GO" id="GO:0016705">
    <property type="term" value="F:oxidoreductase activity, acting on paired donors, with incorporation or reduction of molecular oxygen"/>
    <property type="evidence" value="ECO:0007669"/>
    <property type="project" value="InterPro"/>
</dbReference>
<keyword evidence="8" id="KW-1185">Reference proteome</keyword>
<accession>A0AAV0JV27</accession>
<keyword evidence="5" id="KW-0560">Oxidoreductase</keyword>
<keyword evidence="3 4" id="KW-0408">Iron</keyword>
<reference evidence="7" key="1">
    <citation type="submission" date="2022-08" db="EMBL/GenBank/DDBJ databases">
        <authorList>
            <person name="Gutierrez-Valencia J."/>
        </authorList>
    </citation>
    <scope>NUCLEOTIDE SEQUENCE</scope>
</reference>
<dbReference type="InterPro" id="IPR036396">
    <property type="entry name" value="Cyt_P450_sf"/>
</dbReference>
<evidence type="ECO:0000313" key="7">
    <source>
        <dbReference type="EMBL" id="CAI0413327.1"/>
    </source>
</evidence>
<comment type="cofactor">
    <cofactor evidence="4">
        <name>heme</name>
        <dbReference type="ChEBI" id="CHEBI:30413"/>
    </cofactor>
</comment>
<dbReference type="InterPro" id="IPR017972">
    <property type="entry name" value="Cyt_P450_CS"/>
</dbReference>
<evidence type="ECO:0000256" key="4">
    <source>
        <dbReference type="PIRSR" id="PIRSR602401-1"/>
    </source>
</evidence>
<dbReference type="InterPro" id="IPR001128">
    <property type="entry name" value="Cyt_P450"/>
</dbReference>
<dbReference type="EMBL" id="CAMGYJ010000005">
    <property type="protein sequence ID" value="CAI0413327.1"/>
    <property type="molecule type" value="Genomic_DNA"/>
</dbReference>